<sequence>MNNQKAISDVFQARDVSRDSLDHIIEEANATNHQRISYSTSIQTYAPNYLNPHQNRQDNYPPLLTQHSQNQPPLTQINNNPPNFTQHTDINRNRVVLDHFENNSLHNELAHPQFFFYWHALSY</sequence>
<protein>
    <submittedName>
        <fullName evidence="1">Uncharacterized protein</fullName>
    </submittedName>
</protein>
<reference evidence="1" key="1">
    <citation type="submission" date="2021-02" db="EMBL/GenBank/DDBJ databases">
        <authorList>
            <person name="Nowell W R."/>
        </authorList>
    </citation>
    <scope>NUCLEOTIDE SEQUENCE</scope>
    <source>
        <strain evidence="1">Ploen Becks lab</strain>
    </source>
</reference>
<evidence type="ECO:0000313" key="2">
    <source>
        <dbReference type="Proteomes" id="UP000663879"/>
    </source>
</evidence>
<dbReference type="Proteomes" id="UP000663879">
    <property type="component" value="Unassembled WGS sequence"/>
</dbReference>
<gene>
    <name evidence="1" type="ORF">OXX778_LOCUS18036</name>
</gene>
<evidence type="ECO:0000313" key="1">
    <source>
        <dbReference type="EMBL" id="CAF1034457.1"/>
    </source>
</evidence>
<keyword evidence="2" id="KW-1185">Reference proteome</keyword>
<dbReference type="EMBL" id="CAJNOC010004820">
    <property type="protein sequence ID" value="CAF1034457.1"/>
    <property type="molecule type" value="Genomic_DNA"/>
</dbReference>
<dbReference type="AlphaFoldDB" id="A0A814JBB1"/>
<organism evidence="1 2">
    <name type="scientific">Brachionus calyciflorus</name>
    <dbReference type="NCBI Taxonomy" id="104777"/>
    <lineage>
        <taxon>Eukaryota</taxon>
        <taxon>Metazoa</taxon>
        <taxon>Spiralia</taxon>
        <taxon>Gnathifera</taxon>
        <taxon>Rotifera</taxon>
        <taxon>Eurotatoria</taxon>
        <taxon>Monogononta</taxon>
        <taxon>Pseudotrocha</taxon>
        <taxon>Ploima</taxon>
        <taxon>Brachionidae</taxon>
        <taxon>Brachionus</taxon>
    </lineage>
</organism>
<proteinExistence type="predicted"/>
<name>A0A814JBB1_9BILA</name>
<accession>A0A814JBB1</accession>
<comment type="caution">
    <text evidence="1">The sequence shown here is derived from an EMBL/GenBank/DDBJ whole genome shotgun (WGS) entry which is preliminary data.</text>
</comment>